<accession>A0A382MV07</accession>
<sequence>MNKDQAADIDPVADHENGTEEAESPDVTGQETSVEAESSD</sequence>
<dbReference type="EMBL" id="UINC01095235">
    <property type="protein sequence ID" value="SVC51161.1"/>
    <property type="molecule type" value="Genomic_DNA"/>
</dbReference>
<feature type="region of interest" description="Disordered" evidence="1">
    <location>
        <begin position="1"/>
        <end position="40"/>
    </location>
</feature>
<gene>
    <name evidence="2" type="ORF">METZ01_LOCUS304015</name>
</gene>
<reference evidence="2" key="1">
    <citation type="submission" date="2018-05" db="EMBL/GenBank/DDBJ databases">
        <authorList>
            <person name="Lanie J.A."/>
            <person name="Ng W.-L."/>
            <person name="Kazmierczak K.M."/>
            <person name="Andrzejewski T.M."/>
            <person name="Davidsen T.M."/>
            <person name="Wayne K.J."/>
            <person name="Tettelin H."/>
            <person name="Glass J.I."/>
            <person name="Rusch D."/>
            <person name="Podicherti R."/>
            <person name="Tsui H.-C.T."/>
            <person name="Winkler M.E."/>
        </authorList>
    </citation>
    <scope>NUCLEOTIDE SEQUENCE</scope>
</reference>
<feature type="non-terminal residue" evidence="2">
    <location>
        <position position="40"/>
    </location>
</feature>
<dbReference type="AlphaFoldDB" id="A0A382MV07"/>
<evidence type="ECO:0000313" key="2">
    <source>
        <dbReference type="EMBL" id="SVC51161.1"/>
    </source>
</evidence>
<organism evidence="2">
    <name type="scientific">marine metagenome</name>
    <dbReference type="NCBI Taxonomy" id="408172"/>
    <lineage>
        <taxon>unclassified sequences</taxon>
        <taxon>metagenomes</taxon>
        <taxon>ecological metagenomes</taxon>
    </lineage>
</organism>
<evidence type="ECO:0000256" key="1">
    <source>
        <dbReference type="SAM" id="MobiDB-lite"/>
    </source>
</evidence>
<protein>
    <submittedName>
        <fullName evidence="2">Uncharacterized protein</fullName>
    </submittedName>
</protein>
<name>A0A382MV07_9ZZZZ</name>
<feature type="compositionally biased region" description="Basic and acidic residues" evidence="1">
    <location>
        <begin position="1"/>
        <end position="18"/>
    </location>
</feature>
<proteinExistence type="predicted"/>
<feature type="compositionally biased region" description="Polar residues" evidence="1">
    <location>
        <begin position="27"/>
        <end position="40"/>
    </location>
</feature>